<dbReference type="Pfam" id="PF05199">
    <property type="entry name" value="GMC_oxred_C"/>
    <property type="match status" value="1"/>
</dbReference>
<dbReference type="GO" id="GO:0008812">
    <property type="term" value="F:choline dehydrogenase activity"/>
    <property type="evidence" value="ECO:0007669"/>
    <property type="project" value="UniProtKB-EC"/>
</dbReference>
<dbReference type="EMBL" id="CABVHU010000006">
    <property type="protein sequence ID" value="VVO03536.1"/>
    <property type="molecule type" value="Genomic_DNA"/>
</dbReference>
<keyword evidence="4 6" id="KW-0274">FAD</keyword>
<dbReference type="InterPro" id="IPR000172">
    <property type="entry name" value="GMC_OxRdtase_N"/>
</dbReference>
<name>A0A5E7CGF3_PSEFL</name>
<evidence type="ECO:0000256" key="4">
    <source>
        <dbReference type="ARBA" id="ARBA00022827"/>
    </source>
</evidence>
<evidence type="ECO:0000256" key="6">
    <source>
        <dbReference type="PIRSR" id="PIRSR000137-2"/>
    </source>
</evidence>
<evidence type="ECO:0000256" key="5">
    <source>
        <dbReference type="ARBA" id="ARBA00023002"/>
    </source>
</evidence>
<protein>
    <submittedName>
        <fullName evidence="9">Oxygen-dependent choline dehydrogenase</fullName>
        <ecNumber evidence="9">1.1.99.1</ecNumber>
    </submittedName>
</protein>
<proteinExistence type="inferred from homology"/>
<evidence type="ECO:0000313" key="9">
    <source>
        <dbReference type="EMBL" id="VVO03536.1"/>
    </source>
</evidence>
<sequence length="534" mass="58795">MTQPAQWDHIVVGAGSAGAIVAARLSEDPTCKVLLLEAGGEANRLRFRIPAMSATKVLGDPQYDWLFVTEPDPSRLDKVDVWFRGKVLGGSSQLNGTIYARGNRSDYDHWETLGNTGWSYDALLPFFRRLENGSAISAHEYGQAGPVHISPAKGVPKICHAFIKAMGEIGVPATSNYNRAAQTGASLTHFNQRRGLRESTEHAFLKEARKRPNLTVMTHTLARRIVFEGKRAIGVEFDHDGKTRIEYSRHDVVLSASAFNSAKLLMLSGIGDPDALSKHGIATVHANVHVGQHLQEHPAIPLKAFVKVRTVNQDMGVLGQMKTAIRWLFTRGGPASFIFPAIAFAKSSSTLDYPDLQFHFAPWINDIGPDGVKWLDRAGVTMLVNVNRSFSSGFVSLRSADPNDPPLIQPNMLGSREEVELLKKAVRMGRQIWKTKAFAPYFQEEYPSGVDLEDDEALEQFVRREASPSYHACGTVRMGVDESAVVDPRLRVHGTENLRVVDCSIIPQVPSGNINAISMIIGEKGATLIKEDKR</sequence>
<keyword evidence="5 9" id="KW-0560">Oxidoreductase</keyword>
<dbReference type="Gene3D" id="3.30.560.10">
    <property type="entry name" value="Glucose Oxidase, domain 3"/>
    <property type="match status" value="1"/>
</dbReference>
<dbReference type="SUPFAM" id="SSF54373">
    <property type="entry name" value="FAD-linked reductases, C-terminal domain"/>
    <property type="match status" value="1"/>
</dbReference>
<keyword evidence="3 7" id="KW-0285">Flavoprotein</keyword>
<reference evidence="9 10" key="1">
    <citation type="submission" date="2019-09" db="EMBL/GenBank/DDBJ databases">
        <authorList>
            <person name="Chandra G."/>
            <person name="Truman W A."/>
        </authorList>
    </citation>
    <scope>NUCLEOTIDE SEQUENCE [LARGE SCALE GENOMIC DNA]</scope>
    <source>
        <strain evidence="9">PS833</strain>
    </source>
</reference>
<dbReference type="AlphaFoldDB" id="A0A5E7CGF3"/>
<dbReference type="PROSITE" id="PS00623">
    <property type="entry name" value="GMC_OXRED_1"/>
    <property type="match status" value="1"/>
</dbReference>
<dbReference type="PIRSF" id="PIRSF000137">
    <property type="entry name" value="Alcohol_oxidase"/>
    <property type="match status" value="1"/>
</dbReference>
<dbReference type="PANTHER" id="PTHR11552:SF147">
    <property type="entry name" value="CHOLINE DEHYDROGENASE, MITOCHONDRIAL"/>
    <property type="match status" value="1"/>
</dbReference>
<dbReference type="GO" id="GO:0050660">
    <property type="term" value="F:flavin adenine dinucleotide binding"/>
    <property type="evidence" value="ECO:0007669"/>
    <property type="project" value="InterPro"/>
</dbReference>
<gene>
    <name evidence="9" type="primary">betA_2</name>
    <name evidence="9" type="ORF">PS833_02855</name>
</gene>
<evidence type="ECO:0000256" key="3">
    <source>
        <dbReference type="ARBA" id="ARBA00022630"/>
    </source>
</evidence>
<comment type="similarity">
    <text evidence="2 7">Belongs to the GMC oxidoreductase family.</text>
</comment>
<evidence type="ECO:0000256" key="2">
    <source>
        <dbReference type="ARBA" id="ARBA00010790"/>
    </source>
</evidence>
<evidence type="ECO:0000313" key="10">
    <source>
        <dbReference type="Proteomes" id="UP000409037"/>
    </source>
</evidence>
<dbReference type="InterPro" id="IPR036188">
    <property type="entry name" value="FAD/NAD-bd_sf"/>
</dbReference>
<feature type="domain" description="Glucose-methanol-choline oxidoreductase N-terminal" evidence="8">
    <location>
        <begin position="85"/>
        <end position="108"/>
    </location>
</feature>
<evidence type="ECO:0000256" key="7">
    <source>
        <dbReference type="RuleBase" id="RU003968"/>
    </source>
</evidence>
<dbReference type="PANTHER" id="PTHR11552">
    <property type="entry name" value="GLUCOSE-METHANOL-CHOLINE GMC OXIDOREDUCTASE"/>
    <property type="match status" value="1"/>
</dbReference>
<organism evidence="9 10">
    <name type="scientific">Pseudomonas fluorescens</name>
    <dbReference type="NCBI Taxonomy" id="294"/>
    <lineage>
        <taxon>Bacteria</taxon>
        <taxon>Pseudomonadati</taxon>
        <taxon>Pseudomonadota</taxon>
        <taxon>Gammaproteobacteria</taxon>
        <taxon>Pseudomonadales</taxon>
        <taxon>Pseudomonadaceae</taxon>
        <taxon>Pseudomonas</taxon>
    </lineage>
</organism>
<dbReference type="InterPro" id="IPR012132">
    <property type="entry name" value="GMC_OxRdtase"/>
</dbReference>
<dbReference type="Pfam" id="PF00732">
    <property type="entry name" value="GMC_oxred_N"/>
    <property type="match status" value="1"/>
</dbReference>
<dbReference type="SUPFAM" id="SSF51905">
    <property type="entry name" value="FAD/NAD(P)-binding domain"/>
    <property type="match status" value="1"/>
</dbReference>
<dbReference type="Gene3D" id="3.50.50.60">
    <property type="entry name" value="FAD/NAD(P)-binding domain"/>
    <property type="match status" value="1"/>
</dbReference>
<dbReference type="Proteomes" id="UP000409037">
    <property type="component" value="Unassembled WGS sequence"/>
</dbReference>
<evidence type="ECO:0000259" key="8">
    <source>
        <dbReference type="PROSITE" id="PS00623"/>
    </source>
</evidence>
<comment type="cofactor">
    <cofactor evidence="1 6">
        <name>FAD</name>
        <dbReference type="ChEBI" id="CHEBI:57692"/>
    </cofactor>
</comment>
<feature type="binding site" evidence="6">
    <location>
        <position position="87"/>
    </location>
    <ligand>
        <name>FAD</name>
        <dbReference type="ChEBI" id="CHEBI:57692"/>
    </ligand>
</feature>
<accession>A0A5E7CGF3</accession>
<dbReference type="EC" id="1.1.99.1" evidence="9"/>
<dbReference type="InterPro" id="IPR007867">
    <property type="entry name" value="GMC_OxRtase_C"/>
</dbReference>
<evidence type="ECO:0000256" key="1">
    <source>
        <dbReference type="ARBA" id="ARBA00001974"/>
    </source>
</evidence>
<dbReference type="RefSeq" id="WP_191635353.1">
    <property type="nucleotide sequence ID" value="NZ_CABVHU010000006.1"/>
</dbReference>